<dbReference type="GO" id="GO:0016757">
    <property type="term" value="F:glycosyltransferase activity"/>
    <property type="evidence" value="ECO:0007669"/>
    <property type="project" value="InterPro"/>
</dbReference>
<keyword evidence="4" id="KW-1185">Reference proteome</keyword>
<dbReference type="InterPro" id="IPR001296">
    <property type="entry name" value="Glyco_trans_1"/>
</dbReference>
<dbReference type="CDD" id="cd03801">
    <property type="entry name" value="GT4_PimA-like"/>
    <property type="match status" value="1"/>
</dbReference>
<evidence type="ECO:0000313" key="3">
    <source>
        <dbReference type="EMBL" id="KST70270.1"/>
    </source>
</evidence>
<evidence type="ECO:0000313" key="2">
    <source>
        <dbReference type="EMBL" id="KST62305.1"/>
    </source>
</evidence>
<accession>A0A0V8A0J5</accession>
<evidence type="ECO:0000259" key="1">
    <source>
        <dbReference type="Pfam" id="PF00534"/>
    </source>
</evidence>
<gene>
    <name evidence="2" type="ORF">BC008_09040</name>
    <name evidence="3" type="ORF">BC008_37140</name>
</gene>
<dbReference type="RefSeq" id="WP_027840878.1">
    <property type="nucleotide sequence ID" value="NZ_LMTZ01000002.1"/>
</dbReference>
<keyword evidence="3" id="KW-0808">Transferase</keyword>
<dbReference type="SUPFAM" id="SSF53756">
    <property type="entry name" value="UDP-Glycosyltransferase/glycogen phosphorylase"/>
    <property type="match status" value="1"/>
</dbReference>
<sequence>MPKQLRILYASGPEDVIEAYNFWIQNQDVPSQVSVPYCRQFYEVCRALDAHAYIIAPTKKSEYLHEEQFIVESCPLPIRNASGIVYHLQQLWCALRLLVRAIRFKANVAVISSGNTHWFLLPIFSWFGINVVPSLHCVLWRKYAAKRLADKLSLQLGSYFFRKKCRGILTVSHDIAKQVDELTQGEHPPIFEFFPTFRQADFINIPEPPKNGQTFRVLFAGRVEENKGVFDLLEIAKRFSEQGIKEIAFDICGAGSALDPLRLAASEAKVEENFICHGYCNKSQMREMFGRSHVVIVPTRTDFVEGFNRVVGESILAHRPVVTSAVCPALCYVQDAVMEVPPNDIKAYGDALLELYQKPELYETKRQACFRVKEQFYDLEKSWGTALKNILLAIQEGKEVRKLKTTGI</sequence>
<dbReference type="AlphaFoldDB" id="A0A0V8A0J5"/>
<proteinExistence type="predicted"/>
<dbReference type="Gene3D" id="3.40.50.2000">
    <property type="entry name" value="Glycogen Phosphorylase B"/>
    <property type="match status" value="2"/>
</dbReference>
<dbReference type="Pfam" id="PF00534">
    <property type="entry name" value="Glycos_transf_1"/>
    <property type="match status" value="1"/>
</dbReference>
<dbReference type="OrthoDB" id="9783380at2"/>
<dbReference type="Proteomes" id="UP000053372">
    <property type="component" value="Unassembled WGS sequence"/>
</dbReference>
<evidence type="ECO:0000313" key="4">
    <source>
        <dbReference type="Proteomes" id="UP000053372"/>
    </source>
</evidence>
<dbReference type="PANTHER" id="PTHR12526">
    <property type="entry name" value="GLYCOSYLTRANSFERASE"/>
    <property type="match status" value="1"/>
</dbReference>
<protein>
    <submittedName>
        <fullName evidence="3">Glycosyltransferase</fullName>
    </submittedName>
</protein>
<feature type="domain" description="Glycosyl transferase family 1" evidence="1">
    <location>
        <begin position="206"/>
        <end position="363"/>
    </location>
</feature>
<organism evidence="3 4">
    <name type="scientific">Mastigocoleus testarum BC008</name>
    <dbReference type="NCBI Taxonomy" id="371196"/>
    <lineage>
        <taxon>Bacteria</taxon>
        <taxon>Bacillati</taxon>
        <taxon>Cyanobacteriota</taxon>
        <taxon>Cyanophyceae</taxon>
        <taxon>Nostocales</taxon>
        <taxon>Hapalosiphonaceae</taxon>
        <taxon>Mastigocoleus</taxon>
    </lineage>
</organism>
<reference evidence="3 4" key="1">
    <citation type="journal article" date="2015" name="Genome Announc.">
        <title>Draft Genome of the Euendolithic (true boring) Cyanobacterium Mastigocoleus testarum strain BC008.</title>
        <authorList>
            <person name="Guida B.S."/>
            <person name="Garcia-Pichel F."/>
        </authorList>
    </citation>
    <scope>NUCLEOTIDE SEQUENCE [LARGE SCALE GENOMIC DNA]</scope>
    <source>
        <strain evidence="3 4">BC008</strain>
    </source>
</reference>
<comment type="caution">
    <text evidence="3">The sequence shown here is derived from an EMBL/GenBank/DDBJ whole genome shotgun (WGS) entry which is preliminary data.</text>
</comment>
<name>A0A0V8A0J5_9CYAN</name>
<dbReference type="EMBL" id="LMTZ01000159">
    <property type="protein sequence ID" value="KST62305.1"/>
    <property type="molecule type" value="Genomic_DNA"/>
</dbReference>
<dbReference type="EMBL" id="LMTZ01000002">
    <property type="protein sequence ID" value="KST70270.1"/>
    <property type="molecule type" value="Genomic_DNA"/>
</dbReference>